<evidence type="ECO:0000256" key="6">
    <source>
        <dbReference type="ARBA" id="ARBA00023065"/>
    </source>
</evidence>
<dbReference type="Pfam" id="PF13476">
    <property type="entry name" value="AAA_23"/>
    <property type="match status" value="1"/>
</dbReference>
<dbReference type="GO" id="GO:0005886">
    <property type="term" value="C:plasma membrane"/>
    <property type="evidence" value="ECO:0007669"/>
    <property type="project" value="UniProtKB-SubCell"/>
</dbReference>
<dbReference type="Proteomes" id="UP000031843">
    <property type="component" value="Chromosome main"/>
</dbReference>
<reference evidence="9 10" key="1">
    <citation type="journal article" date="2015" name="Genome Announc.">
        <title>Complete Genome Sequence of Cupriavidus basilensis 4G11, Isolated from the Oak Ridge Field Research Center Site.</title>
        <authorList>
            <person name="Ray J."/>
            <person name="Waters R.J."/>
            <person name="Skerker J.M."/>
            <person name="Kuehl J.V."/>
            <person name="Price M.N."/>
            <person name="Huang J."/>
            <person name="Chakraborty R."/>
            <person name="Arkin A.P."/>
            <person name="Deutschbauer A."/>
        </authorList>
    </citation>
    <scope>NUCLEOTIDE SEQUENCE [LARGE SCALE GENOMIC DNA]</scope>
    <source>
        <strain evidence="9">4G11</strain>
    </source>
</reference>
<evidence type="ECO:0000313" key="9">
    <source>
        <dbReference type="EMBL" id="AJG17680.1"/>
    </source>
</evidence>
<keyword evidence="7" id="KW-0472">Membrane</keyword>
<keyword evidence="9" id="KW-0067">ATP-binding</keyword>
<evidence type="ECO:0000256" key="4">
    <source>
        <dbReference type="ARBA" id="ARBA00022496"/>
    </source>
</evidence>
<dbReference type="KEGG" id="cbw:RR42_m0265"/>
<dbReference type="InterPro" id="IPR038729">
    <property type="entry name" value="Rad50/SbcC_AAA"/>
</dbReference>
<keyword evidence="10" id="KW-1185">Reference proteome</keyword>
<dbReference type="RefSeq" id="WP_043351167.1">
    <property type="nucleotide sequence ID" value="NZ_CP010536.1"/>
</dbReference>
<dbReference type="PANTHER" id="PTHR42771">
    <property type="entry name" value="IRON(3+)-HYDROXAMATE IMPORT ATP-BINDING PROTEIN FHUC"/>
    <property type="match status" value="1"/>
</dbReference>
<dbReference type="GO" id="GO:0006826">
    <property type="term" value="P:iron ion transport"/>
    <property type="evidence" value="ECO:0007669"/>
    <property type="project" value="UniProtKB-KW"/>
</dbReference>
<feature type="domain" description="AAA+ ATPase" evidence="8">
    <location>
        <begin position="39"/>
        <end position="214"/>
    </location>
</feature>
<gene>
    <name evidence="9" type="ORF">RR42_m0265</name>
</gene>
<accession>A0A0C4Y480</accession>
<dbReference type="GO" id="GO:0016887">
    <property type="term" value="F:ATP hydrolysis activity"/>
    <property type="evidence" value="ECO:0007669"/>
    <property type="project" value="InterPro"/>
</dbReference>
<evidence type="ECO:0000259" key="8">
    <source>
        <dbReference type="SMART" id="SM00382"/>
    </source>
</evidence>
<evidence type="ECO:0000256" key="5">
    <source>
        <dbReference type="ARBA" id="ARBA00023004"/>
    </source>
</evidence>
<dbReference type="SMART" id="SM00382">
    <property type="entry name" value="AAA"/>
    <property type="match status" value="1"/>
</dbReference>
<organism evidence="9 10">
    <name type="scientific">Cupriavidus basilensis</name>
    <dbReference type="NCBI Taxonomy" id="68895"/>
    <lineage>
        <taxon>Bacteria</taxon>
        <taxon>Pseudomonadati</taxon>
        <taxon>Pseudomonadota</taxon>
        <taxon>Betaproteobacteria</taxon>
        <taxon>Burkholderiales</taxon>
        <taxon>Burkholderiaceae</taxon>
        <taxon>Cupriavidus</taxon>
    </lineage>
</organism>
<dbReference type="GO" id="GO:0005524">
    <property type="term" value="F:ATP binding"/>
    <property type="evidence" value="ECO:0007669"/>
    <property type="project" value="UniProtKB-KW"/>
</dbReference>
<dbReference type="Pfam" id="PF13304">
    <property type="entry name" value="AAA_21"/>
    <property type="match status" value="1"/>
</dbReference>
<keyword evidence="2" id="KW-0813">Transport</keyword>
<dbReference type="EMBL" id="CP010536">
    <property type="protein sequence ID" value="AJG17680.1"/>
    <property type="molecule type" value="Genomic_DNA"/>
</dbReference>
<dbReference type="GO" id="GO:0006302">
    <property type="term" value="P:double-strand break repair"/>
    <property type="evidence" value="ECO:0007669"/>
    <property type="project" value="InterPro"/>
</dbReference>
<dbReference type="InterPro" id="IPR051535">
    <property type="entry name" value="Siderophore_ABC-ATPase"/>
</dbReference>
<protein>
    <submittedName>
        <fullName evidence="9">ABC transporter, ATP-binding protein</fullName>
    </submittedName>
</protein>
<evidence type="ECO:0000256" key="3">
    <source>
        <dbReference type="ARBA" id="ARBA00022475"/>
    </source>
</evidence>
<name>A0A0C4Y480_9BURK</name>
<keyword evidence="6" id="KW-0406">Ion transport</keyword>
<keyword evidence="4" id="KW-0410">Iron transport</keyword>
<evidence type="ECO:0000256" key="7">
    <source>
        <dbReference type="ARBA" id="ARBA00023136"/>
    </source>
</evidence>
<evidence type="ECO:0000256" key="1">
    <source>
        <dbReference type="ARBA" id="ARBA00004202"/>
    </source>
</evidence>
<dbReference type="InterPro" id="IPR003593">
    <property type="entry name" value="AAA+_ATPase"/>
</dbReference>
<dbReference type="InterPro" id="IPR003959">
    <property type="entry name" value="ATPase_AAA_core"/>
</dbReference>
<dbReference type="AlphaFoldDB" id="A0A0C4Y480"/>
<keyword evidence="9" id="KW-0547">Nucleotide-binding</keyword>
<sequence length="258" mass="28977">MISSQFISRVTLRRDIVDSFERYPFSLPAVRTLDAMEMHPKVTFLVGENGSGKSTLMEAIAVAMGYNAEGGSRNFSFGTRRSHSVLHEYLRVARGFKRPRDGFFLRAESFFNVATEIERLDQEPAFSPPVINAYGGRSLHEQSHGESFLALMMHRFGGNGLYLLDEPEAALSPQRQLAVLSRIHDLAEDGSQFIIATHSPILMAYPNAWIYACSPDGVARIDYQDTEHFRVTRDFLANPERMLRVLFGDEPGGESEPV</sequence>
<evidence type="ECO:0000313" key="10">
    <source>
        <dbReference type="Proteomes" id="UP000031843"/>
    </source>
</evidence>
<comment type="subcellular location">
    <subcellularLocation>
        <location evidence="1">Cell membrane</location>
        <topology evidence="1">Peripheral membrane protein</topology>
    </subcellularLocation>
</comment>
<proteinExistence type="predicted"/>
<dbReference type="PANTHER" id="PTHR42771:SF2">
    <property type="entry name" value="IRON(3+)-HYDROXAMATE IMPORT ATP-BINDING PROTEIN FHUC"/>
    <property type="match status" value="1"/>
</dbReference>
<dbReference type="Gene3D" id="3.40.50.300">
    <property type="entry name" value="P-loop containing nucleotide triphosphate hydrolases"/>
    <property type="match status" value="2"/>
</dbReference>
<keyword evidence="5" id="KW-0408">Iron</keyword>
<dbReference type="InterPro" id="IPR027417">
    <property type="entry name" value="P-loop_NTPase"/>
</dbReference>
<dbReference type="SUPFAM" id="SSF52540">
    <property type="entry name" value="P-loop containing nucleoside triphosphate hydrolases"/>
    <property type="match status" value="1"/>
</dbReference>
<evidence type="ECO:0000256" key="2">
    <source>
        <dbReference type="ARBA" id="ARBA00022448"/>
    </source>
</evidence>
<dbReference type="STRING" id="68895.RR42_m0265"/>
<keyword evidence="3" id="KW-1003">Cell membrane</keyword>
<dbReference type="OrthoDB" id="9784297at2"/>